<comment type="caution">
    <text evidence="2">The sequence shown here is derived from an EMBL/GenBank/DDBJ whole genome shotgun (WGS) entry which is preliminary data.</text>
</comment>
<dbReference type="AlphaFoldDB" id="A0A3L6DN33"/>
<name>A0A3L6DN33_MAIZE</name>
<protein>
    <submittedName>
        <fullName evidence="2">Uncharacterized protein</fullName>
    </submittedName>
</protein>
<sequence length="135" mass="14774">MSCHGMTRNSYTMESISVVASTVAPDLHHRPSPTGGFGRGRTPLPTRFEPTVLEQQSLSGPSYPPSLRTPPPPPLRPPPPPLPASTTTPTHTTKEKLGSLESRGQIDWGGINLVKICGRRWWRRDSILVSIFANL</sequence>
<accession>A0A3L6DN33</accession>
<evidence type="ECO:0000313" key="3">
    <source>
        <dbReference type="Proteomes" id="UP000251960"/>
    </source>
</evidence>
<dbReference type="EMBL" id="NCVQ01000009">
    <property type="protein sequence ID" value="PWZ10076.1"/>
    <property type="molecule type" value="Genomic_DNA"/>
</dbReference>
<gene>
    <name evidence="2" type="ORF">Zm00014a_042068</name>
</gene>
<dbReference type="Proteomes" id="UP000251960">
    <property type="component" value="Chromosome 8"/>
</dbReference>
<organism evidence="2 3">
    <name type="scientific">Zea mays</name>
    <name type="common">Maize</name>
    <dbReference type="NCBI Taxonomy" id="4577"/>
    <lineage>
        <taxon>Eukaryota</taxon>
        <taxon>Viridiplantae</taxon>
        <taxon>Streptophyta</taxon>
        <taxon>Embryophyta</taxon>
        <taxon>Tracheophyta</taxon>
        <taxon>Spermatophyta</taxon>
        <taxon>Magnoliopsida</taxon>
        <taxon>Liliopsida</taxon>
        <taxon>Poales</taxon>
        <taxon>Poaceae</taxon>
        <taxon>PACMAD clade</taxon>
        <taxon>Panicoideae</taxon>
        <taxon>Andropogonodae</taxon>
        <taxon>Andropogoneae</taxon>
        <taxon>Tripsacinae</taxon>
        <taxon>Zea</taxon>
    </lineage>
</organism>
<reference evidence="2 3" key="1">
    <citation type="journal article" date="2018" name="Nat. Genet.">
        <title>Extensive intraspecific gene order and gene structural variations between Mo17 and other maize genomes.</title>
        <authorList>
            <person name="Sun S."/>
            <person name="Zhou Y."/>
            <person name="Chen J."/>
            <person name="Shi J."/>
            <person name="Zhao H."/>
            <person name="Zhao H."/>
            <person name="Song W."/>
            <person name="Zhang M."/>
            <person name="Cui Y."/>
            <person name="Dong X."/>
            <person name="Liu H."/>
            <person name="Ma X."/>
            <person name="Jiao Y."/>
            <person name="Wang B."/>
            <person name="Wei X."/>
            <person name="Stein J.C."/>
            <person name="Glaubitz J.C."/>
            <person name="Lu F."/>
            <person name="Yu G."/>
            <person name="Liang C."/>
            <person name="Fengler K."/>
            <person name="Li B."/>
            <person name="Rafalski A."/>
            <person name="Schnable P.S."/>
            <person name="Ware D.H."/>
            <person name="Buckler E.S."/>
            <person name="Lai J."/>
        </authorList>
    </citation>
    <scope>NUCLEOTIDE SEQUENCE [LARGE SCALE GENOMIC DNA]</scope>
    <source>
        <strain evidence="3">cv. Missouri 17</strain>
        <tissue evidence="2">Seedling</tissue>
    </source>
</reference>
<feature type="compositionally biased region" description="Pro residues" evidence="1">
    <location>
        <begin position="62"/>
        <end position="83"/>
    </location>
</feature>
<evidence type="ECO:0000256" key="1">
    <source>
        <dbReference type="SAM" id="MobiDB-lite"/>
    </source>
</evidence>
<feature type="region of interest" description="Disordered" evidence="1">
    <location>
        <begin position="24"/>
        <end position="102"/>
    </location>
</feature>
<evidence type="ECO:0000313" key="2">
    <source>
        <dbReference type="EMBL" id="PWZ10076.1"/>
    </source>
</evidence>
<proteinExistence type="predicted"/>